<gene>
    <name evidence="1" type="ORF">LEP1GSC133_0724</name>
</gene>
<proteinExistence type="predicted"/>
<dbReference type="EMBL" id="AKWF02000104">
    <property type="protein sequence ID" value="EMO61215.1"/>
    <property type="molecule type" value="Genomic_DNA"/>
</dbReference>
<dbReference type="Proteomes" id="UP000012159">
    <property type="component" value="Unassembled WGS sequence"/>
</dbReference>
<evidence type="ECO:0000313" key="1">
    <source>
        <dbReference type="EMBL" id="EMO61215.1"/>
    </source>
</evidence>
<reference evidence="1 2" key="1">
    <citation type="submission" date="2013-01" db="EMBL/GenBank/DDBJ databases">
        <authorList>
            <person name="Harkins D.M."/>
            <person name="Durkin A.S."/>
            <person name="Brinkac L.M."/>
            <person name="Haft D.H."/>
            <person name="Selengut J.D."/>
            <person name="Sanka R."/>
            <person name="DePew J."/>
            <person name="Purushe J."/>
            <person name="Picardeau M."/>
            <person name="Werts C."/>
            <person name="Goarant C."/>
            <person name="Vinetz J.M."/>
            <person name="Sutton G.G."/>
            <person name="Nierman W.C."/>
            <person name="Fouts D.E."/>
        </authorList>
    </citation>
    <scope>NUCLEOTIDE SEQUENCE [LARGE SCALE GENOMIC DNA]</scope>
    <source>
        <strain evidence="1 2">200901868</strain>
    </source>
</reference>
<sequence length="45" mass="5471">MQVSVCKEYSDFIMYSWKLSLDKWRPFGFKNRGLDANMNHKQENQ</sequence>
<protein>
    <submittedName>
        <fullName evidence="1">Uncharacterized protein</fullName>
    </submittedName>
</protein>
<organism evidence="1 2">
    <name type="scientific">Leptospira borgpetersenii serovar Pomona str. 200901868</name>
    <dbReference type="NCBI Taxonomy" id="1192866"/>
    <lineage>
        <taxon>Bacteria</taxon>
        <taxon>Pseudomonadati</taxon>
        <taxon>Spirochaetota</taxon>
        <taxon>Spirochaetia</taxon>
        <taxon>Leptospirales</taxon>
        <taxon>Leptospiraceae</taxon>
        <taxon>Leptospira</taxon>
    </lineage>
</organism>
<dbReference type="AlphaFoldDB" id="M6VWI6"/>
<evidence type="ECO:0000313" key="2">
    <source>
        <dbReference type="Proteomes" id="UP000012159"/>
    </source>
</evidence>
<accession>M6VWI6</accession>
<dbReference type="STRING" id="1192866.LEP1GSC133_0724"/>
<name>M6VWI6_LEPBO</name>
<comment type="caution">
    <text evidence="1">The sequence shown here is derived from an EMBL/GenBank/DDBJ whole genome shotgun (WGS) entry which is preliminary data.</text>
</comment>